<name>A0A1T3P4I1_9ACTN</name>
<comment type="caution">
    <text evidence="7">The sequence shown here is derived from an EMBL/GenBank/DDBJ whole genome shotgun (WGS) entry which is preliminary data.</text>
</comment>
<dbReference type="Gene3D" id="1.10.357.10">
    <property type="entry name" value="Tetracycline Repressor, domain 2"/>
    <property type="match status" value="1"/>
</dbReference>
<dbReference type="PRINTS" id="PR00455">
    <property type="entry name" value="HTHTETR"/>
</dbReference>
<feature type="DNA-binding region" description="H-T-H motif" evidence="5">
    <location>
        <begin position="42"/>
        <end position="61"/>
    </location>
</feature>
<evidence type="ECO:0000259" key="6">
    <source>
        <dbReference type="PROSITE" id="PS50977"/>
    </source>
</evidence>
<evidence type="ECO:0000256" key="2">
    <source>
        <dbReference type="ARBA" id="ARBA00023015"/>
    </source>
</evidence>
<evidence type="ECO:0000313" key="8">
    <source>
        <dbReference type="Proteomes" id="UP000190037"/>
    </source>
</evidence>
<protein>
    <submittedName>
        <fullName evidence="7">TetR family transcriptional regulator</fullName>
    </submittedName>
</protein>
<keyword evidence="1" id="KW-0678">Repressor</keyword>
<reference evidence="7 8" key="1">
    <citation type="submission" date="2017-03" db="EMBL/GenBank/DDBJ databases">
        <title>Draft genome sequence of Streptomyces scabrisporus NF3, endophyte isolated from Amphipterygium adstringens.</title>
        <authorList>
            <person name="Vazquez M."/>
            <person name="Ceapa C.D."/>
            <person name="Rodriguez Luna D."/>
            <person name="Sanchez Esquivel S."/>
        </authorList>
    </citation>
    <scope>NUCLEOTIDE SEQUENCE [LARGE SCALE GENOMIC DNA]</scope>
    <source>
        <strain evidence="7 8">NF3</strain>
    </source>
</reference>
<evidence type="ECO:0000256" key="5">
    <source>
        <dbReference type="PROSITE-ProRule" id="PRU00335"/>
    </source>
</evidence>
<keyword evidence="3 5" id="KW-0238">DNA-binding</keyword>
<dbReference type="AlphaFoldDB" id="A0A1T3P4I1"/>
<organism evidence="7 8">
    <name type="scientific">Embleya scabrispora</name>
    <dbReference type="NCBI Taxonomy" id="159449"/>
    <lineage>
        <taxon>Bacteria</taxon>
        <taxon>Bacillati</taxon>
        <taxon>Actinomycetota</taxon>
        <taxon>Actinomycetes</taxon>
        <taxon>Kitasatosporales</taxon>
        <taxon>Streptomycetaceae</taxon>
        <taxon>Embleya</taxon>
    </lineage>
</organism>
<dbReference type="RefSeq" id="WP_078978159.1">
    <property type="nucleotide sequence ID" value="NZ_MWQN01000001.1"/>
</dbReference>
<sequence>MAARGRGNAAPVESDADGASLPQRLLRIASRMFAERGFESTSVQEIVAAAGVTKGAMYHYYASKDDLLVEIYHRMLAMQTQRLNTIADGPEPVLDRLREAAADVVVTTLDNIDDAVVYFRSMHLLAPDKSAEIRAERRRYHERFRALIEQGQREGRLRRDVSADIATHNFFGGVHHLNSWYQFDGPMSPREIGDVFADLLLHGLAPTAAR</sequence>
<dbReference type="Pfam" id="PF17932">
    <property type="entry name" value="TetR_C_24"/>
    <property type="match status" value="1"/>
</dbReference>
<accession>A0A1T3P4I1</accession>
<dbReference type="PANTHER" id="PTHR30055:SF175">
    <property type="entry name" value="HTH-TYPE TRANSCRIPTIONAL REPRESSOR KSTR2"/>
    <property type="match status" value="1"/>
</dbReference>
<evidence type="ECO:0000256" key="1">
    <source>
        <dbReference type="ARBA" id="ARBA00022491"/>
    </source>
</evidence>
<gene>
    <name evidence="7" type="ORF">B4N89_25620</name>
</gene>
<keyword evidence="8" id="KW-1185">Reference proteome</keyword>
<dbReference type="SUPFAM" id="SSF48498">
    <property type="entry name" value="Tetracyclin repressor-like, C-terminal domain"/>
    <property type="match status" value="1"/>
</dbReference>
<dbReference type="SUPFAM" id="SSF46689">
    <property type="entry name" value="Homeodomain-like"/>
    <property type="match status" value="1"/>
</dbReference>
<dbReference type="GO" id="GO:0003700">
    <property type="term" value="F:DNA-binding transcription factor activity"/>
    <property type="evidence" value="ECO:0007669"/>
    <property type="project" value="TreeGrafter"/>
</dbReference>
<keyword evidence="2" id="KW-0805">Transcription regulation</keyword>
<dbReference type="InterPro" id="IPR050109">
    <property type="entry name" value="HTH-type_TetR-like_transc_reg"/>
</dbReference>
<dbReference type="InterPro" id="IPR041490">
    <property type="entry name" value="KstR2_TetR_C"/>
</dbReference>
<feature type="domain" description="HTH tetR-type" evidence="6">
    <location>
        <begin position="19"/>
        <end position="79"/>
    </location>
</feature>
<dbReference type="STRING" id="159449.B4N89_25620"/>
<dbReference type="PANTHER" id="PTHR30055">
    <property type="entry name" value="HTH-TYPE TRANSCRIPTIONAL REGULATOR RUTR"/>
    <property type="match status" value="1"/>
</dbReference>
<evidence type="ECO:0000256" key="3">
    <source>
        <dbReference type="ARBA" id="ARBA00023125"/>
    </source>
</evidence>
<dbReference type="Gene3D" id="1.10.10.60">
    <property type="entry name" value="Homeodomain-like"/>
    <property type="match status" value="1"/>
</dbReference>
<dbReference type="Proteomes" id="UP000190037">
    <property type="component" value="Unassembled WGS sequence"/>
</dbReference>
<evidence type="ECO:0000256" key="4">
    <source>
        <dbReference type="ARBA" id="ARBA00023163"/>
    </source>
</evidence>
<dbReference type="InterPro" id="IPR036271">
    <property type="entry name" value="Tet_transcr_reg_TetR-rel_C_sf"/>
</dbReference>
<dbReference type="eggNOG" id="COG1309">
    <property type="taxonomic scope" value="Bacteria"/>
</dbReference>
<dbReference type="PROSITE" id="PS50977">
    <property type="entry name" value="HTH_TETR_2"/>
    <property type="match status" value="1"/>
</dbReference>
<proteinExistence type="predicted"/>
<dbReference type="EMBL" id="MWQN01000001">
    <property type="protein sequence ID" value="OPC83862.1"/>
    <property type="molecule type" value="Genomic_DNA"/>
</dbReference>
<dbReference type="InterPro" id="IPR001647">
    <property type="entry name" value="HTH_TetR"/>
</dbReference>
<dbReference type="GO" id="GO:0000976">
    <property type="term" value="F:transcription cis-regulatory region binding"/>
    <property type="evidence" value="ECO:0007669"/>
    <property type="project" value="TreeGrafter"/>
</dbReference>
<evidence type="ECO:0000313" key="7">
    <source>
        <dbReference type="EMBL" id="OPC83862.1"/>
    </source>
</evidence>
<dbReference type="InterPro" id="IPR009057">
    <property type="entry name" value="Homeodomain-like_sf"/>
</dbReference>
<keyword evidence="4" id="KW-0804">Transcription</keyword>
<dbReference type="Pfam" id="PF00440">
    <property type="entry name" value="TetR_N"/>
    <property type="match status" value="1"/>
</dbReference>